<name>A0AAN0T519_HEYCO</name>
<dbReference type="AlphaFoldDB" id="A0AAN0T519"/>
<dbReference type="EMBL" id="CP010525">
    <property type="protein sequence ID" value="AJO22253.1"/>
    <property type="molecule type" value="Genomic_DNA"/>
</dbReference>
<sequence length="37" mass="3849">MLSGSLHDRGILTAGADSLLSCCPCPNKLFQGHFGMA</sequence>
<dbReference type="Proteomes" id="UP000032024">
    <property type="component" value="Chromosome"/>
</dbReference>
<evidence type="ECO:0000313" key="2">
    <source>
        <dbReference type="Proteomes" id="UP000032024"/>
    </source>
</evidence>
<reference evidence="2" key="1">
    <citation type="submission" date="2015-01" db="EMBL/GenBank/DDBJ databases">
        <title>Comparative genome analysis of Bacillus coagulans HM-08, Clostridium butyricum HM-68, Bacillus subtilis HM-66 and Bacillus paralicheniformis BL-09.</title>
        <authorList>
            <person name="Zhang H."/>
        </authorList>
    </citation>
    <scope>NUCLEOTIDE SEQUENCE [LARGE SCALE GENOMIC DNA]</scope>
    <source>
        <strain evidence="2">HM-08</strain>
    </source>
</reference>
<accession>A0AAN0T519</accession>
<gene>
    <name evidence="1" type="ORF">SB48_HM08orf02303</name>
</gene>
<evidence type="ECO:0000313" key="1">
    <source>
        <dbReference type="EMBL" id="AJO22253.1"/>
    </source>
</evidence>
<protein>
    <submittedName>
        <fullName evidence="1">Uncharacterized protein</fullName>
    </submittedName>
</protein>
<proteinExistence type="predicted"/>
<keyword evidence="2" id="KW-1185">Reference proteome</keyword>
<organism evidence="1 2">
    <name type="scientific">Heyndrickxia coagulans</name>
    <name type="common">Weizmannia coagulans</name>
    <dbReference type="NCBI Taxonomy" id="1398"/>
    <lineage>
        <taxon>Bacteria</taxon>
        <taxon>Bacillati</taxon>
        <taxon>Bacillota</taxon>
        <taxon>Bacilli</taxon>
        <taxon>Bacillales</taxon>
        <taxon>Bacillaceae</taxon>
        <taxon>Heyndrickxia</taxon>
    </lineage>
</organism>